<dbReference type="OrthoDB" id="777967at2759"/>
<dbReference type="STRING" id="4540.A0A3L6RUK0"/>
<proteinExistence type="predicted"/>
<protein>
    <submittedName>
        <fullName evidence="4">Homeobox protein knotted-1-like 2 isoform X2</fullName>
    </submittedName>
</protein>
<dbReference type="EMBL" id="PQIB02000007">
    <property type="protein sequence ID" value="RLN09468.1"/>
    <property type="molecule type" value="Genomic_DNA"/>
</dbReference>
<name>A0A3L6RUK0_PANMI</name>
<reference evidence="5" key="1">
    <citation type="journal article" date="2019" name="Nat. Commun.">
        <title>The genome of broomcorn millet.</title>
        <authorList>
            <person name="Zou C."/>
            <person name="Miki D."/>
            <person name="Li D."/>
            <person name="Tang Q."/>
            <person name="Xiao L."/>
            <person name="Rajput S."/>
            <person name="Deng P."/>
            <person name="Jia W."/>
            <person name="Huang R."/>
            <person name="Zhang M."/>
            <person name="Sun Y."/>
            <person name="Hu J."/>
            <person name="Fu X."/>
            <person name="Schnable P.S."/>
            <person name="Li F."/>
            <person name="Zhang H."/>
            <person name="Feng B."/>
            <person name="Zhu X."/>
            <person name="Liu R."/>
            <person name="Schnable J.C."/>
            <person name="Zhu J.-K."/>
            <person name="Zhang H."/>
        </authorList>
    </citation>
    <scope>NUCLEOTIDE SEQUENCE [LARGE SCALE GENOMIC DNA]</scope>
</reference>
<dbReference type="InterPro" id="IPR005540">
    <property type="entry name" value="KNOX1"/>
</dbReference>
<comment type="subcellular location">
    <subcellularLocation>
        <location evidence="1">Nucleus</location>
    </subcellularLocation>
</comment>
<dbReference type="SMART" id="SM01255">
    <property type="entry name" value="KNOX1"/>
    <property type="match status" value="1"/>
</dbReference>
<dbReference type="Pfam" id="PF03790">
    <property type="entry name" value="KNOX1"/>
    <property type="match status" value="1"/>
</dbReference>
<accession>A0A3L6RUK0</accession>
<comment type="caution">
    <text evidence="4">The sequence shown here is derived from an EMBL/GenBank/DDBJ whole genome shotgun (WGS) entry which is preliminary data.</text>
</comment>
<evidence type="ECO:0000256" key="2">
    <source>
        <dbReference type="ARBA" id="ARBA00023242"/>
    </source>
</evidence>
<keyword evidence="5" id="KW-1185">Reference proteome</keyword>
<gene>
    <name evidence="4" type="ORF">C2845_PM11G03890</name>
</gene>
<evidence type="ECO:0000313" key="4">
    <source>
        <dbReference type="EMBL" id="RLN09468.1"/>
    </source>
</evidence>
<organism evidence="4 5">
    <name type="scientific">Panicum miliaceum</name>
    <name type="common">Proso millet</name>
    <name type="synonym">Broomcorn millet</name>
    <dbReference type="NCBI Taxonomy" id="4540"/>
    <lineage>
        <taxon>Eukaryota</taxon>
        <taxon>Viridiplantae</taxon>
        <taxon>Streptophyta</taxon>
        <taxon>Embryophyta</taxon>
        <taxon>Tracheophyta</taxon>
        <taxon>Spermatophyta</taxon>
        <taxon>Magnoliopsida</taxon>
        <taxon>Liliopsida</taxon>
        <taxon>Poales</taxon>
        <taxon>Poaceae</taxon>
        <taxon>PACMAD clade</taxon>
        <taxon>Panicoideae</taxon>
        <taxon>Panicodae</taxon>
        <taxon>Paniceae</taxon>
        <taxon>Panicinae</taxon>
        <taxon>Panicum</taxon>
        <taxon>Panicum sect. Panicum</taxon>
    </lineage>
</organism>
<evidence type="ECO:0000313" key="5">
    <source>
        <dbReference type="Proteomes" id="UP000275267"/>
    </source>
</evidence>
<keyword evidence="2" id="KW-0539">Nucleus</keyword>
<dbReference type="AlphaFoldDB" id="A0A3L6RUK0"/>
<feature type="domain" description="KNOX1" evidence="3">
    <location>
        <begin position="46"/>
        <end position="90"/>
    </location>
</feature>
<sequence length="124" mass="13717">MAFHYPDHAPAMDPATAAVAGVGAAVNPKLRVPGRRRRRGRRGDWEPKKAAIAAHPLYERLLEAHVACLRIATPVDQLPRIDTQIADWRRAARAGAAGLSLCPCCRVVYRKRCELFPIVCQLLD</sequence>
<evidence type="ECO:0000256" key="1">
    <source>
        <dbReference type="ARBA" id="ARBA00004123"/>
    </source>
</evidence>
<dbReference type="GO" id="GO:0003677">
    <property type="term" value="F:DNA binding"/>
    <property type="evidence" value="ECO:0007669"/>
    <property type="project" value="UniProtKB-KW"/>
</dbReference>
<dbReference type="Proteomes" id="UP000275267">
    <property type="component" value="Unassembled WGS sequence"/>
</dbReference>
<evidence type="ECO:0000259" key="3">
    <source>
        <dbReference type="SMART" id="SM01255"/>
    </source>
</evidence>
<dbReference type="GO" id="GO:0005634">
    <property type="term" value="C:nucleus"/>
    <property type="evidence" value="ECO:0007669"/>
    <property type="project" value="UniProtKB-SubCell"/>
</dbReference>